<dbReference type="AlphaFoldDB" id="F8JNE8"/>
<dbReference type="GO" id="GO:0006355">
    <property type="term" value="P:regulation of DNA-templated transcription"/>
    <property type="evidence" value="ECO:0007669"/>
    <property type="project" value="InterPro"/>
</dbReference>
<dbReference type="InterPro" id="IPR016032">
    <property type="entry name" value="Sig_transdc_resp-reg_C-effctor"/>
</dbReference>
<keyword evidence="4" id="KW-0238">DNA-binding</keyword>
<evidence type="ECO:0000313" key="8">
    <source>
        <dbReference type="EMBL" id="AEW99088.1"/>
    </source>
</evidence>
<sequence length="268" mass="29070">MDADDCWARAGTVRIRLLGPVELACGTRPVPVTGRRQLRVVAALALEAGRVLSTAGLIASLWADEPPRTAARQLQTSVWMIRRALASVGAPQCVVRSTPAGYLLDPAHYELDSDRFRHAVLTARELQRDGRLAQARARVDEGLALWRGPALGAAAGAGLQPRARRLEEERVFALEQRAGLDLALGRHETAIGELLDLIAQHPLREAAYADLMLALYRSGRQSDALAVYRRAQRVLADELAVRPGPRLAGLERAILRQDESLLAGAAVP</sequence>
<dbReference type="InterPro" id="IPR001867">
    <property type="entry name" value="OmpR/PhoB-type_DNA-bd"/>
</dbReference>
<dbReference type="KEGG" id="sct:SCAT_p0840"/>
<dbReference type="Gene3D" id="1.25.40.10">
    <property type="entry name" value="Tetratricopeptide repeat domain"/>
    <property type="match status" value="1"/>
</dbReference>
<reference evidence="9" key="1">
    <citation type="submission" date="2011-12" db="EMBL/GenBank/DDBJ databases">
        <title>Complete genome sequence of Streptomyces cattleya strain DSM 46488.</title>
        <authorList>
            <person name="Ou H.-Y."/>
            <person name="Li P."/>
            <person name="Zhao C."/>
            <person name="O'Hagan D."/>
            <person name="Deng Z."/>
        </authorList>
    </citation>
    <scope>NUCLEOTIDE SEQUENCE [LARGE SCALE GENOMIC DNA]</scope>
    <source>
        <strain evidence="9">ATCC 35852 / DSM 46488 / JCM 4925 / NBRC 14057 / NRRL 8057</strain>
        <plasmid evidence="9">Plasmid pSCATT</plasmid>
    </source>
</reference>
<dbReference type="PATRIC" id="fig|1003195.11.peg.811"/>
<organism evidence="8 9">
    <name type="scientific">Streptantibioticus cattleyicolor (strain ATCC 35852 / DSM 46488 / JCM 4925 / NBRC 14057 / NRRL 8057)</name>
    <name type="common">Streptomyces cattleya</name>
    <dbReference type="NCBI Taxonomy" id="1003195"/>
    <lineage>
        <taxon>Bacteria</taxon>
        <taxon>Bacillati</taxon>
        <taxon>Actinomycetota</taxon>
        <taxon>Actinomycetes</taxon>
        <taxon>Kitasatosporales</taxon>
        <taxon>Streptomycetaceae</taxon>
        <taxon>Streptantibioticus</taxon>
    </lineage>
</organism>
<dbReference type="SMART" id="SM00862">
    <property type="entry name" value="Trans_reg_C"/>
    <property type="match status" value="1"/>
</dbReference>
<dbReference type="KEGG" id="scy:SCATT_p08950"/>
<dbReference type="GO" id="GO:0000160">
    <property type="term" value="P:phosphorelay signal transduction system"/>
    <property type="evidence" value="ECO:0007669"/>
    <property type="project" value="UniProtKB-KW"/>
</dbReference>
<evidence type="ECO:0000256" key="4">
    <source>
        <dbReference type="ARBA" id="ARBA00023125"/>
    </source>
</evidence>
<dbReference type="CDD" id="cd15831">
    <property type="entry name" value="BTAD"/>
    <property type="match status" value="1"/>
</dbReference>
<dbReference type="InterPro" id="IPR005158">
    <property type="entry name" value="BTAD"/>
</dbReference>
<dbReference type="Proteomes" id="UP000007842">
    <property type="component" value="Plasmid pSCATT"/>
</dbReference>
<evidence type="ECO:0000256" key="3">
    <source>
        <dbReference type="ARBA" id="ARBA00023015"/>
    </source>
</evidence>
<keyword evidence="3" id="KW-0805">Transcription regulation</keyword>
<accession>F8JNE8</accession>
<evidence type="ECO:0000256" key="1">
    <source>
        <dbReference type="ARBA" id="ARBA00005820"/>
    </source>
</evidence>
<geneLocation type="plasmid" evidence="8 9">
    <name>pSCATT</name>
</geneLocation>
<protein>
    <submittedName>
        <fullName evidence="8">Transcriptional regulator ccaR-like protein</fullName>
    </submittedName>
</protein>
<feature type="domain" description="Bacterial transcriptional activator" evidence="7">
    <location>
        <begin position="111"/>
        <end position="255"/>
    </location>
</feature>
<evidence type="ECO:0000259" key="7">
    <source>
        <dbReference type="SMART" id="SM01043"/>
    </source>
</evidence>
<dbReference type="InterPro" id="IPR036388">
    <property type="entry name" value="WH-like_DNA-bd_sf"/>
</dbReference>
<dbReference type="OrthoDB" id="4336084at2"/>
<accession>G8XDE2</accession>
<dbReference type="PANTHER" id="PTHR35807:SF1">
    <property type="entry name" value="TRANSCRIPTIONAL REGULATOR REDD"/>
    <property type="match status" value="1"/>
</dbReference>
<evidence type="ECO:0000256" key="5">
    <source>
        <dbReference type="ARBA" id="ARBA00023163"/>
    </source>
</evidence>
<dbReference type="InterPro" id="IPR011990">
    <property type="entry name" value="TPR-like_helical_dom_sf"/>
</dbReference>
<dbReference type="InterPro" id="IPR051677">
    <property type="entry name" value="AfsR-DnrI-RedD_regulator"/>
</dbReference>
<gene>
    <name evidence="8" type="ordered locus">SCATT_p08950</name>
</gene>
<dbReference type="Pfam" id="PF00486">
    <property type="entry name" value="Trans_reg_C"/>
    <property type="match status" value="1"/>
</dbReference>
<evidence type="ECO:0000259" key="6">
    <source>
        <dbReference type="SMART" id="SM00862"/>
    </source>
</evidence>
<keyword evidence="5" id="KW-0804">Transcription</keyword>
<keyword evidence="8" id="KW-0614">Plasmid</keyword>
<dbReference type="RefSeq" id="WP_014151293.1">
    <property type="nucleotide sequence ID" value="NC_016113.1"/>
</dbReference>
<keyword evidence="2" id="KW-0902">Two-component regulatory system</keyword>
<dbReference type="SUPFAM" id="SSF46894">
    <property type="entry name" value="C-terminal effector domain of the bipartite response regulators"/>
    <property type="match status" value="1"/>
</dbReference>
<dbReference type="Pfam" id="PF03704">
    <property type="entry name" value="BTAD"/>
    <property type="match status" value="1"/>
</dbReference>
<name>F8JNE8_STREN</name>
<dbReference type="SMART" id="SM01043">
    <property type="entry name" value="BTAD"/>
    <property type="match status" value="1"/>
</dbReference>
<dbReference type="GO" id="GO:0003677">
    <property type="term" value="F:DNA binding"/>
    <property type="evidence" value="ECO:0007669"/>
    <property type="project" value="UniProtKB-KW"/>
</dbReference>
<dbReference type="PANTHER" id="PTHR35807">
    <property type="entry name" value="TRANSCRIPTIONAL REGULATOR REDD-RELATED"/>
    <property type="match status" value="1"/>
</dbReference>
<evidence type="ECO:0000313" key="9">
    <source>
        <dbReference type="Proteomes" id="UP000007842"/>
    </source>
</evidence>
<comment type="similarity">
    <text evidence="1">Belongs to the AfsR/DnrI/RedD regulatory family.</text>
</comment>
<dbReference type="HOGENOM" id="CLU_004665_0_0_11"/>
<proteinExistence type="inferred from homology"/>
<dbReference type="Gene3D" id="1.10.10.10">
    <property type="entry name" value="Winged helix-like DNA-binding domain superfamily/Winged helix DNA-binding domain"/>
    <property type="match status" value="1"/>
</dbReference>
<keyword evidence="9" id="KW-1185">Reference proteome</keyword>
<dbReference type="EMBL" id="CP003229">
    <property type="protein sequence ID" value="AEW99088.1"/>
    <property type="molecule type" value="Genomic_DNA"/>
</dbReference>
<feature type="domain" description="OmpR/PhoB-type" evidence="6">
    <location>
        <begin position="27"/>
        <end position="104"/>
    </location>
</feature>
<evidence type="ECO:0000256" key="2">
    <source>
        <dbReference type="ARBA" id="ARBA00023012"/>
    </source>
</evidence>
<dbReference type="SUPFAM" id="SSF48452">
    <property type="entry name" value="TPR-like"/>
    <property type="match status" value="1"/>
</dbReference>